<gene>
    <name evidence="3" type="ORF">FBY41_1440</name>
</gene>
<dbReference type="Pfam" id="PF07693">
    <property type="entry name" value="KAP_NTPase"/>
    <property type="match status" value="1"/>
</dbReference>
<evidence type="ECO:0000313" key="3">
    <source>
        <dbReference type="EMBL" id="TQM65058.1"/>
    </source>
</evidence>
<dbReference type="PANTHER" id="PTHR22674:SF6">
    <property type="entry name" value="NTPASE KAP FAMILY P-LOOP DOMAIN-CONTAINING PROTEIN 1"/>
    <property type="match status" value="1"/>
</dbReference>
<comment type="caution">
    <text evidence="3">The sequence shown here is derived from an EMBL/GenBank/DDBJ whole genome shotgun (WGS) entry which is preliminary data.</text>
</comment>
<evidence type="ECO:0000313" key="4">
    <source>
        <dbReference type="Proteomes" id="UP000316747"/>
    </source>
</evidence>
<name>A0A543I396_9MICO</name>
<reference evidence="3 4" key="1">
    <citation type="submission" date="2019-06" db="EMBL/GenBank/DDBJ databases">
        <title>Genome sequencing of plant associated microbes to promote plant fitness in Sorghum bicolor and Oryza sativa.</title>
        <authorList>
            <person name="Coleman-Derr D."/>
        </authorList>
    </citation>
    <scope>NUCLEOTIDE SEQUENCE [LARGE SCALE GENOMIC DNA]</scope>
    <source>
        <strain evidence="3 4">KV-663</strain>
    </source>
</reference>
<dbReference type="InterPro" id="IPR027417">
    <property type="entry name" value="P-loop_NTPase"/>
</dbReference>
<evidence type="ECO:0000259" key="2">
    <source>
        <dbReference type="Pfam" id="PF07693"/>
    </source>
</evidence>
<feature type="compositionally biased region" description="Basic and acidic residues" evidence="1">
    <location>
        <begin position="13"/>
        <end position="25"/>
    </location>
</feature>
<accession>A0A543I396</accession>
<sequence length="717" mass="79209">MNEPRTQRSPWKGWRDDPIKTPADDRLRRAPMAQRTAQLIAENHSPESSVVYGLEGPWGSGKSSVIALITAYLTEAPDSDWQVVTFTPWATSGTEGLFSEFFAALSTVDPGVGKKGLRDLITSYADIARPLASLIPFVGAAAGDLATAAAKRLEKPWNVAFDEIAAALRELDTRVIVVVDDIDRLQPGELLDLLKVVRLLGRFPGVDFLLAYDEQTLVETLRTPGQGTASKARARSFMEKIVQYPLTIPSLLTSQIVRILDSGLTEILTLERVETSFDKQRFGDILLTTMPRQLATPRAIERFLAQVREQLRAHDLDEMNDVDLILATFLRVQFPDVFAKLQAWKADLTRVASSYIGWNPRERQQPDWDALVNVLEQEEDRRDALSVLGALFPAVREKNPSRLPAGRFAHPDYFDRYLAQAIPEGDIPDAFISQLLEAAAAGDAHDLRALLTDDDNDRVLLALSKIRARYPDVDEVQYHTGPQGLVTFELLGVAMALVDDAGDDRLTTWTSTSDQLRWWAAALLRRLLDAEPSRDVDPALLRCSQIHPRTHVLTTATRDLDRLSDATENALTAALQREVDRILPVLIADLRQGDGSDGESGSSFLYELVADSPSLEGLQSQIAAGLAANDFTIEDVAARFVGLAYVIGGAGRPSSASFSGELFTKVTGTEARSADHVETGEWYDTSWTRRREFAAQFLTPTAAEDHDTVQELADDQH</sequence>
<dbReference type="InterPro" id="IPR011646">
    <property type="entry name" value="KAP_P-loop"/>
</dbReference>
<organism evidence="3 4">
    <name type="scientific">Humibacillus xanthopallidus</name>
    <dbReference type="NCBI Taxonomy" id="412689"/>
    <lineage>
        <taxon>Bacteria</taxon>
        <taxon>Bacillati</taxon>
        <taxon>Actinomycetota</taxon>
        <taxon>Actinomycetes</taxon>
        <taxon>Micrococcales</taxon>
        <taxon>Intrasporangiaceae</taxon>
        <taxon>Humibacillus</taxon>
    </lineage>
</organism>
<proteinExistence type="predicted"/>
<dbReference type="InterPro" id="IPR052754">
    <property type="entry name" value="NTPase_KAP_P-loop"/>
</dbReference>
<dbReference type="SUPFAM" id="SSF52540">
    <property type="entry name" value="P-loop containing nucleoside triphosphate hydrolases"/>
    <property type="match status" value="1"/>
</dbReference>
<dbReference type="EMBL" id="VFPM01000001">
    <property type="protein sequence ID" value="TQM65058.1"/>
    <property type="molecule type" value="Genomic_DNA"/>
</dbReference>
<dbReference type="Gene3D" id="3.40.50.300">
    <property type="entry name" value="P-loop containing nucleotide triphosphate hydrolases"/>
    <property type="match status" value="1"/>
</dbReference>
<dbReference type="AlphaFoldDB" id="A0A543I396"/>
<feature type="domain" description="KAP NTPase" evidence="2">
    <location>
        <begin position="29"/>
        <end position="308"/>
    </location>
</feature>
<dbReference type="PANTHER" id="PTHR22674">
    <property type="entry name" value="NTPASE, KAP FAMILY P-LOOP DOMAIN-CONTAINING 1"/>
    <property type="match status" value="1"/>
</dbReference>
<feature type="region of interest" description="Disordered" evidence="1">
    <location>
        <begin position="1"/>
        <end position="25"/>
    </location>
</feature>
<evidence type="ECO:0000256" key="1">
    <source>
        <dbReference type="SAM" id="MobiDB-lite"/>
    </source>
</evidence>
<dbReference type="Proteomes" id="UP000316747">
    <property type="component" value="Unassembled WGS sequence"/>
</dbReference>
<keyword evidence="4" id="KW-1185">Reference proteome</keyword>
<protein>
    <submittedName>
        <fullName evidence="3">KAP-like P-loop domain-containing protein</fullName>
    </submittedName>
</protein>